<dbReference type="InterPro" id="IPR013087">
    <property type="entry name" value="Znf_C2H2_type"/>
</dbReference>
<accession>A0AAW1MUT5</accession>
<evidence type="ECO:0000256" key="4">
    <source>
        <dbReference type="ARBA" id="ARBA00022833"/>
    </source>
</evidence>
<evidence type="ECO:0000256" key="6">
    <source>
        <dbReference type="SAM" id="MobiDB-lite"/>
    </source>
</evidence>
<evidence type="ECO:0000256" key="5">
    <source>
        <dbReference type="PROSITE-ProRule" id="PRU00042"/>
    </source>
</evidence>
<dbReference type="PANTHER" id="PTHR24379">
    <property type="entry name" value="KRAB AND ZINC FINGER DOMAIN-CONTAINING"/>
    <property type="match status" value="1"/>
</dbReference>
<gene>
    <name evidence="8" type="ORF">QE152_g4530</name>
</gene>
<keyword evidence="2" id="KW-0677">Repeat</keyword>
<feature type="region of interest" description="Disordered" evidence="6">
    <location>
        <begin position="144"/>
        <end position="192"/>
    </location>
</feature>
<evidence type="ECO:0000313" key="9">
    <source>
        <dbReference type="Proteomes" id="UP001458880"/>
    </source>
</evidence>
<feature type="domain" description="C2H2-type" evidence="7">
    <location>
        <begin position="353"/>
        <end position="380"/>
    </location>
</feature>
<dbReference type="SUPFAM" id="SSF57667">
    <property type="entry name" value="beta-beta-alpha zinc fingers"/>
    <property type="match status" value="1"/>
</dbReference>
<feature type="domain" description="C2H2-type" evidence="7">
    <location>
        <begin position="291"/>
        <end position="314"/>
    </location>
</feature>
<dbReference type="GO" id="GO:0000977">
    <property type="term" value="F:RNA polymerase II transcription regulatory region sequence-specific DNA binding"/>
    <property type="evidence" value="ECO:0007669"/>
    <property type="project" value="TreeGrafter"/>
</dbReference>
<dbReference type="SMART" id="SM00355">
    <property type="entry name" value="ZnF_C2H2"/>
    <property type="match status" value="5"/>
</dbReference>
<keyword evidence="1" id="KW-0479">Metal-binding</keyword>
<evidence type="ECO:0000256" key="2">
    <source>
        <dbReference type="ARBA" id="ARBA00022737"/>
    </source>
</evidence>
<reference evidence="8 9" key="1">
    <citation type="journal article" date="2024" name="BMC Genomics">
        <title>De novo assembly and annotation of Popillia japonica's genome with initial clues to its potential as an invasive pest.</title>
        <authorList>
            <person name="Cucini C."/>
            <person name="Boschi S."/>
            <person name="Funari R."/>
            <person name="Cardaioli E."/>
            <person name="Iannotti N."/>
            <person name="Marturano G."/>
            <person name="Paoli F."/>
            <person name="Bruttini M."/>
            <person name="Carapelli A."/>
            <person name="Frati F."/>
            <person name="Nardi F."/>
        </authorList>
    </citation>
    <scope>NUCLEOTIDE SEQUENCE [LARGE SCALE GENOMIC DNA]</scope>
    <source>
        <strain evidence="8">DMR45628</strain>
    </source>
</reference>
<proteinExistence type="predicted"/>
<comment type="caution">
    <text evidence="8">The sequence shown here is derived from an EMBL/GenBank/DDBJ whole genome shotgun (WGS) entry which is preliminary data.</text>
</comment>
<name>A0AAW1MUT5_POPJA</name>
<dbReference type="AlphaFoldDB" id="A0AAW1MUT5"/>
<evidence type="ECO:0000259" key="7">
    <source>
        <dbReference type="PROSITE" id="PS50157"/>
    </source>
</evidence>
<keyword evidence="3 5" id="KW-0863">Zinc-finger</keyword>
<dbReference type="GO" id="GO:0000981">
    <property type="term" value="F:DNA-binding transcription factor activity, RNA polymerase II-specific"/>
    <property type="evidence" value="ECO:0007669"/>
    <property type="project" value="TreeGrafter"/>
</dbReference>
<dbReference type="PANTHER" id="PTHR24379:SF127">
    <property type="entry name" value="BLOODY FINGERS-RELATED"/>
    <property type="match status" value="1"/>
</dbReference>
<dbReference type="Proteomes" id="UP001458880">
    <property type="component" value="Unassembled WGS sequence"/>
</dbReference>
<dbReference type="PROSITE" id="PS50157">
    <property type="entry name" value="ZINC_FINGER_C2H2_2"/>
    <property type="match status" value="2"/>
</dbReference>
<dbReference type="GO" id="GO:0005634">
    <property type="term" value="C:nucleus"/>
    <property type="evidence" value="ECO:0007669"/>
    <property type="project" value="TreeGrafter"/>
</dbReference>
<protein>
    <recommendedName>
        <fullName evidence="7">C2H2-type domain-containing protein</fullName>
    </recommendedName>
</protein>
<dbReference type="Gene3D" id="3.30.160.60">
    <property type="entry name" value="Classic Zinc Finger"/>
    <property type="match status" value="1"/>
</dbReference>
<dbReference type="PROSITE" id="PS00028">
    <property type="entry name" value="ZINC_FINGER_C2H2_1"/>
    <property type="match status" value="2"/>
</dbReference>
<keyword evidence="9" id="KW-1185">Reference proteome</keyword>
<keyword evidence="4" id="KW-0862">Zinc</keyword>
<evidence type="ECO:0000256" key="3">
    <source>
        <dbReference type="ARBA" id="ARBA00022771"/>
    </source>
</evidence>
<organism evidence="8 9">
    <name type="scientific">Popillia japonica</name>
    <name type="common">Japanese beetle</name>
    <dbReference type="NCBI Taxonomy" id="7064"/>
    <lineage>
        <taxon>Eukaryota</taxon>
        <taxon>Metazoa</taxon>
        <taxon>Ecdysozoa</taxon>
        <taxon>Arthropoda</taxon>
        <taxon>Hexapoda</taxon>
        <taxon>Insecta</taxon>
        <taxon>Pterygota</taxon>
        <taxon>Neoptera</taxon>
        <taxon>Endopterygota</taxon>
        <taxon>Coleoptera</taxon>
        <taxon>Polyphaga</taxon>
        <taxon>Scarabaeiformia</taxon>
        <taxon>Scarabaeidae</taxon>
        <taxon>Rutelinae</taxon>
        <taxon>Popillia</taxon>
    </lineage>
</organism>
<dbReference type="InterPro" id="IPR036236">
    <property type="entry name" value="Znf_C2H2_sf"/>
</dbReference>
<sequence length="398" mass="46253">MDITQSYYAASSTDIATKVQNRDWTMLRQARILLPKYRIVTGHRVGCAVTLSKLFNITLTETNLPTIICKPCKDTVVYNWTLYVNAKKNQVILFDKLNEVDEDDDDDDDDAGLKIILDKLMKGLTSAEKQSILQKAREQYKCDIPVDTSEDDEMTDENSSEETESAMEGEEEEEENNEDYSETQQCDKNDNDNALGLDSEQKVFNCKECKRVFLYKKEYEAHVAEYNTKARTFYCICCRKVWVNAKAGKNHEAQNFKQILKQQQCENCLKIFNNPQANLLHKSLYGKYHLFKCRRCFQSFVDEEDYNVHQNAHTINFNRSCRICKQDFTALAEMVNHEMTHRRHLSPMKKESYQCVVCGTTSLDKSEMKSHLKTHTFHEDVESLKILPSMIEQSIVFC</sequence>
<dbReference type="EMBL" id="JASPKY010000023">
    <property type="protein sequence ID" value="KAK9752062.1"/>
    <property type="molecule type" value="Genomic_DNA"/>
</dbReference>
<evidence type="ECO:0000256" key="1">
    <source>
        <dbReference type="ARBA" id="ARBA00022723"/>
    </source>
</evidence>
<evidence type="ECO:0000313" key="8">
    <source>
        <dbReference type="EMBL" id="KAK9752062.1"/>
    </source>
</evidence>
<feature type="compositionally biased region" description="Acidic residues" evidence="6">
    <location>
        <begin position="148"/>
        <end position="181"/>
    </location>
</feature>
<dbReference type="GO" id="GO:0008270">
    <property type="term" value="F:zinc ion binding"/>
    <property type="evidence" value="ECO:0007669"/>
    <property type="project" value="UniProtKB-KW"/>
</dbReference>